<evidence type="ECO:0000256" key="6">
    <source>
        <dbReference type="ARBA" id="ARBA00023295"/>
    </source>
</evidence>
<evidence type="ECO:0000256" key="5">
    <source>
        <dbReference type="ARBA" id="ARBA00022801"/>
    </source>
</evidence>
<evidence type="ECO:0000256" key="3">
    <source>
        <dbReference type="ARBA" id="ARBA00012744"/>
    </source>
</evidence>
<gene>
    <name evidence="8" type="ORF">D6C78_06428</name>
</gene>
<organism evidence="8 9">
    <name type="scientific">Aureobasidium pullulans</name>
    <name type="common">Black yeast</name>
    <name type="synonym">Pullularia pullulans</name>
    <dbReference type="NCBI Taxonomy" id="5580"/>
    <lineage>
        <taxon>Eukaryota</taxon>
        <taxon>Fungi</taxon>
        <taxon>Dikarya</taxon>
        <taxon>Ascomycota</taxon>
        <taxon>Pezizomycotina</taxon>
        <taxon>Dothideomycetes</taxon>
        <taxon>Dothideomycetidae</taxon>
        <taxon>Dothideales</taxon>
        <taxon>Saccotheciaceae</taxon>
        <taxon>Aureobasidium</taxon>
    </lineage>
</organism>
<comment type="caution">
    <text evidence="8">The sequence shown here is derived from an EMBL/GenBank/DDBJ whole genome shotgun (WGS) entry which is preliminary data.</text>
</comment>
<feature type="chain" id="PRO_5020628367" description="beta-glucosidase" evidence="7">
    <location>
        <begin position="26"/>
        <end position="192"/>
    </location>
</feature>
<name>A0A4T0BKK7_AURPU</name>
<accession>A0A4T0BKK7</accession>
<evidence type="ECO:0000256" key="4">
    <source>
        <dbReference type="ARBA" id="ARBA00022729"/>
    </source>
</evidence>
<dbReference type="InterPro" id="IPR036962">
    <property type="entry name" value="Glyco_hydro_3_N_sf"/>
</dbReference>
<keyword evidence="4 7" id="KW-0732">Signal</keyword>
<evidence type="ECO:0000313" key="9">
    <source>
        <dbReference type="Proteomes" id="UP000308724"/>
    </source>
</evidence>
<proteinExistence type="inferred from homology"/>
<dbReference type="GO" id="GO:0008422">
    <property type="term" value="F:beta-glucosidase activity"/>
    <property type="evidence" value="ECO:0007669"/>
    <property type="project" value="UniProtKB-EC"/>
</dbReference>
<comment type="catalytic activity">
    <reaction evidence="1">
        <text>Hydrolysis of terminal, non-reducing beta-D-glucosyl residues with release of beta-D-glucose.</text>
        <dbReference type="EC" id="3.2.1.21"/>
    </reaction>
</comment>
<sequence length="192" mass="19914">MVGTIARLFTVLLVVFVSSLISAGASSSMLSSSLPSRSSLLVLPSTTVPTLPQVTSQLAASLSTALPPAARGIPNLENAIVQAVITAYNQAAASFLKAINPEYFYSYGRSPPVYPTPQVSGAGPWAKSYSRAKGMVSKLTNVQKNSILYGASDSRNCSGFISAISSIGFPGLCFNDAESGVRGTIRANGYPA</sequence>
<protein>
    <recommendedName>
        <fullName evidence="3">beta-glucosidase</fullName>
        <ecNumber evidence="3">3.2.1.21</ecNumber>
    </recommendedName>
</protein>
<dbReference type="PANTHER" id="PTHR42715">
    <property type="entry name" value="BETA-GLUCOSIDASE"/>
    <property type="match status" value="1"/>
</dbReference>
<dbReference type="Gene3D" id="3.20.20.300">
    <property type="entry name" value="Glycoside hydrolase, family 3, N-terminal domain"/>
    <property type="match status" value="1"/>
</dbReference>
<reference evidence="8 9" key="1">
    <citation type="submission" date="2018-10" db="EMBL/GenBank/DDBJ databases">
        <title>Fifty Aureobasidium pullulans genomes reveal a recombining polyextremotolerant generalist.</title>
        <authorList>
            <person name="Gostincar C."/>
            <person name="Turk M."/>
            <person name="Zajc J."/>
            <person name="Gunde-Cimerman N."/>
        </authorList>
    </citation>
    <scope>NUCLEOTIDE SEQUENCE [LARGE SCALE GENOMIC DNA]</scope>
    <source>
        <strain evidence="8 9">EXF-1645</strain>
    </source>
</reference>
<evidence type="ECO:0000256" key="1">
    <source>
        <dbReference type="ARBA" id="ARBA00000448"/>
    </source>
</evidence>
<keyword evidence="5" id="KW-0378">Hydrolase</keyword>
<feature type="signal peptide" evidence="7">
    <location>
        <begin position="1"/>
        <end position="25"/>
    </location>
</feature>
<evidence type="ECO:0000313" key="8">
    <source>
        <dbReference type="EMBL" id="TIA35031.1"/>
    </source>
</evidence>
<dbReference type="GO" id="GO:0009251">
    <property type="term" value="P:glucan catabolic process"/>
    <property type="evidence" value="ECO:0007669"/>
    <property type="project" value="TreeGrafter"/>
</dbReference>
<evidence type="ECO:0000256" key="2">
    <source>
        <dbReference type="ARBA" id="ARBA00005336"/>
    </source>
</evidence>
<comment type="similarity">
    <text evidence="2">Belongs to the glycosyl hydrolase 3 family.</text>
</comment>
<dbReference type="EC" id="3.2.1.21" evidence="3"/>
<dbReference type="InterPro" id="IPR050288">
    <property type="entry name" value="Cellulose_deg_GH3"/>
</dbReference>
<evidence type="ECO:0000256" key="7">
    <source>
        <dbReference type="SAM" id="SignalP"/>
    </source>
</evidence>
<keyword evidence="6" id="KW-0326">Glycosidase</keyword>
<dbReference type="Proteomes" id="UP000308724">
    <property type="component" value="Unassembled WGS sequence"/>
</dbReference>
<dbReference type="EMBL" id="QZBZ01000142">
    <property type="protein sequence ID" value="TIA35031.1"/>
    <property type="molecule type" value="Genomic_DNA"/>
</dbReference>
<dbReference type="AlphaFoldDB" id="A0A4T0BKK7"/>
<dbReference type="PANTHER" id="PTHR42715:SF5">
    <property type="entry name" value="BETA-GLUCOSIDASE M-RELATED"/>
    <property type="match status" value="1"/>
</dbReference>